<keyword evidence="9" id="KW-1185">Reference proteome</keyword>
<dbReference type="Pfam" id="PF02653">
    <property type="entry name" value="BPD_transp_2"/>
    <property type="match status" value="1"/>
</dbReference>
<organism evidence="7 10">
    <name type="scientific">Hydrogenophaga crassostreae</name>
    <dbReference type="NCBI Taxonomy" id="1763535"/>
    <lineage>
        <taxon>Bacteria</taxon>
        <taxon>Pseudomonadati</taxon>
        <taxon>Pseudomonadota</taxon>
        <taxon>Betaproteobacteria</taxon>
        <taxon>Burkholderiales</taxon>
        <taxon>Comamonadaceae</taxon>
        <taxon>Hydrogenophaga</taxon>
    </lineage>
</organism>
<accession>A0A167IMN2</accession>
<proteinExistence type="predicted"/>
<evidence type="ECO:0000313" key="7">
    <source>
        <dbReference type="EMBL" id="AOW14708.1"/>
    </source>
</evidence>
<evidence type="ECO:0000256" key="6">
    <source>
        <dbReference type="SAM" id="Phobius"/>
    </source>
</evidence>
<keyword evidence="5 6" id="KW-0472">Membrane</keyword>
<dbReference type="CDD" id="cd06581">
    <property type="entry name" value="TM_PBP1_LivM_like"/>
    <property type="match status" value="1"/>
</dbReference>
<dbReference type="InterPro" id="IPR001851">
    <property type="entry name" value="ABC_transp_permease"/>
</dbReference>
<keyword evidence="4 6" id="KW-1133">Transmembrane helix</keyword>
<evidence type="ECO:0000256" key="1">
    <source>
        <dbReference type="ARBA" id="ARBA00004651"/>
    </source>
</evidence>
<evidence type="ECO:0000313" key="10">
    <source>
        <dbReference type="Proteomes" id="UP000185680"/>
    </source>
</evidence>
<gene>
    <name evidence="7" type="ORF">LPB072_19635</name>
    <name evidence="8" type="ORF">LPB72_04915</name>
</gene>
<evidence type="ECO:0000256" key="3">
    <source>
        <dbReference type="ARBA" id="ARBA00022692"/>
    </source>
</evidence>
<evidence type="ECO:0000313" key="9">
    <source>
        <dbReference type="Proteomes" id="UP000185657"/>
    </source>
</evidence>
<feature type="transmembrane region" description="Helical" evidence="6">
    <location>
        <begin position="19"/>
        <end position="37"/>
    </location>
</feature>
<dbReference type="GO" id="GO:0005886">
    <property type="term" value="C:plasma membrane"/>
    <property type="evidence" value="ECO:0007669"/>
    <property type="project" value="UniProtKB-SubCell"/>
</dbReference>
<dbReference type="PANTHER" id="PTHR30482:SF17">
    <property type="entry name" value="ABC TRANSPORTER ATP-BINDING PROTEIN"/>
    <property type="match status" value="1"/>
</dbReference>
<dbReference type="OrthoDB" id="9804361at2"/>
<sequence length="324" mass="34179">MATILSASKSAPATGHGRLILIAIVSCVVLSLAGLWMPRWLSFLLIMAAANGLVSLGIVGLMRGGVVPFGQGMMLAGGGYAAALVYNHLGFTDALGMALIGGVSAALIATPFAPLLSRYRGIFFAMLTLALSMVTYGLLMKLNMLGGSDGFNVGRPTLFGQELADGSVVYTLYVLAVVLATTMALLARIYFDSTRGLVTLAVKENELRVEYLGGSVRQAMTINFILAGFCGGVGGALAVMALGHIEPNFSFWTTSGEFVFVAILAGWQSVAAVFVASILLEVVRSFSSAYFPNTWQLVLGIFLLLVIRFLPGGIGSLWMGKKRK</sequence>
<feature type="transmembrane region" description="Helical" evidence="6">
    <location>
        <begin position="295"/>
        <end position="319"/>
    </location>
</feature>
<dbReference type="AlphaFoldDB" id="A0A167IMN2"/>
<dbReference type="Proteomes" id="UP000185680">
    <property type="component" value="Chromosome"/>
</dbReference>
<evidence type="ECO:0000256" key="5">
    <source>
        <dbReference type="ARBA" id="ARBA00023136"/>
    </source>
</evidence>
<evidence type="ECO:0000313" key="8">
    <source>
        <dbReference type="EMBL" id="OAD43196.1"/>
    </source>
</evidence>
<evidence type="ECO:0000256" key="4">
    <source>
        <dbReference type="ARBA" id="ARBA00022989"/>
    </source>
</evidence>
<name>A0A167IMN2_9BURK</name>
<reference evidence="7 10" key="2">
    <citation type="submission" date="2016-10" db="EMBL/GenBank/DDBJ databases">
        <title>Hydorgenophaga sp. LPB0072 isolated from gastropod.</title>
        <authorList>
            <person name="Kim E."/>
            <person name="Yi H."/>
        </authorList>
    </citation>
    <scope>NUCLEOTIDE SEQUENCE [LARGE SCALE GENOMIC DNA]</scope>
    <source>
        <strain evidence="7 10">LPB0072</strain>
    </source>
</reference>
<feature type="transmembrane region" description="Helical" evidence="6">
    <location>
        <begin position="43"/>
        <end position="62"/>
    </location>
</feature>
<dbReference type="EMBL" id="LVWD01000004">
    <property type="protein sequence ID" value="OAD43196.1"/>
    <property type="molecule type" value="Genomic_DNA"/>
</dbReference>
<reference evidence="8 9" key="1">
    <citation type="submission" date="2016-02" db="EMBL/GenBank/DDBJ databases">
        <title>Draft genome sequence of Hydrogenophaga sp. LPB0072.</title>
        <authorList>
            <person name="Shin S.-K."/>
            <person name="Yi H."/>
        </authorList>
    </citation>
    <scope>NUCLEOTIDE SEQUENCE [LARGE SCALE GENOMIC DNA]</scope>
    <source>
        <strain evidence="8 9">LPB0072</strain>
    </source>
</reference>
<dbReference type="STRING" id="1763535.LPB072_19635"/>
<keyword evidence="3 6" id="KW-0812">Transmembrane</keyword>
<evidence type="ECO:0000256" key="2">
    <source>
        <dbReference type="ARBA" id="ARBA00022475"/>
    </source>
</evidence>
<feature type="transmembrane region" description="Helical" evidence="6">
    <location>
        <begin position="168"/>
        <end position="191"/>
    </location>
</feature>
<comment type="subcellular location">
    <subcellularLocation>
        <location evidence="1">Cell membrane</location>
        <topology evidence="1">Multi-pass membrane protein</topology>
    </subcellularLocation>
</comment>
<dbReference type="EMBL" id="CP017476">
    <property type="protein sequence ID" value="AOW14708.1"/>
    <property type="molecule type" value="Genomic_DNA"/>
</dbReference>
<dbReference type="Proteomes" id="UP000185657">
    <property type="component" value="Unassembled WGS sequence"/>
</dbReference>
<feature type="transmembrane region" description="Helical" evidence="6">
    <location>
        <begin position="257"/>
        <end position="283"/>
    </location>
</feature>
<dbReference type="PANTHER" id="PTHR30482">
    <property type="entry name" value="HIGH-AFFINITY BRANCHED-CHAIN AMINO ACID TRANSPORT SYSTEM PERMEASE"/>
    <property type="match status" value="1"/>
</dbReference>
<feature type="transmembrane region" description="Helical" evidence="6">
    <location>
        <begin position="122"/>
        <end position="139"/>
    </location>
</feature>
<dbReference type="GO" id="GO:0015658">
    <property type="term" value="F:branched-chain amino acid transmembrane transporter activity"/>
    <property type="evidence" value="ECO:0007669"/>
    <property type="project" value="InterPro"/>
</dbReference>
<keyword evidence="2" id="KW-1003">Cell membrane</keyword>
<dbReference type="RefSeq" id="WP_066086656.1">
    <property type="nucleotide sequence ID" value="NZ_CP017476.1"/>
</dbReference>
<dbReference type="KEGG" id="hyl:LPB072_19635"/>
<feature type="transmembrane region" description="Helical" evidence="6">
    <location>
        <begin position="224"/>
        <end position="245"/>
    </location>
</feature>
<protein>
    <submittedName>
        <fullName evidence="7 8">ABC transporter permease</fullName>
    </submittedName>
</protein>
<dbReference type="InterPro" id="IPR043428">
    <property type="entry name" value="LivM-like"/>
</dbReference>
<feature type="transmembrane region" description="Helical" evidence="6">
    <location>
        <begin position="95"/>
        <end position="115"/>
    </location>
</feature>